<reference evidence="8" key="1">
    <citation type="submission" date="2015-01" db="EMBL/GenBank/DDBJ databases">
        <authorList>
            <person name="Aksoy S."/>
            <person name="Warren W."/>
            <person name="Wilson R.K."/>
        </authorList>
    </citation>
    <scope>NUCLEOTIDE SEQUENCE [LARGE SCALE GENOMIC DNA]</scope>
    <source>
        <strain evidence="8">IAEA</strain>
    </source>
</reference>
<dbReference type="STRING" id="67801.A0A1B0AYB1"/>
<accession>A0A1B0AYB1</accession>
<evidence type="ECO:0000256" key="4">
    <source>
        <dbReference type="SAM" id="Coils"/>
    </source>
</evidence>
<proteinExistence type="predicted"/>
<dbReference type="PANTHER" id="PTHR31183:SF1">
    <property type="entry name" value="CILIA- AND FLAGELLA-ASSOCIATED PROTEIN 53"/>
    <property type="match status" value="1"/>
</dbReference>
<keyword evidence="3" id="KW-0966">Cell projection</keyword>
<evidence type="ECO:0000256" key="6">
    <source>
        <dbReference type="SAM" id="Phobius"/>
    </source>
</evidence>
<feature type="region of interest" description="Disordered" evidence="5">
    <location>
        <begin position="552"/>
        <end position="580"/>
    </location>
</feature>
<name>A0A1B0AYB1_9MUSC</name>
<keyword evidence="6" id="KW-0472">Membrane</keyword>
<keyword evidence="8" id="KW-1185">Reference proteome</keyword>
<keyword evidence="6" id="KW-0812">Transmembrane</keyword>
<feature type="coiled-coil region" evidence="4">
    <location>
        <begin position="175"/>
        <end position="217"/>
    </location>
</feature>
<dbReference type="PANTHER" id="PTHR31183">
    <property type="entry name" value="TRICHOPLEIN KERATIN FILAMENT-BINDING PROTEIN FAMILY MEMBER"/>
    <property type="match status" value="1"/>
</dbReference>
<dbReference type="AlphaFoldDB" id="A0A1B0AYB1"/>
<evidence type="ECO:0000313" key="7">
    <source>
        <dbReference type="EnsemblMetazoa" id="GPPI012721-PA"/>
    </source>
</evidence>
<evidence type="ECO:0000256" key="2">
    <source>
        <dbReference type="ARBA" id="ARBA00023069"/>
    </source>
</evidence>
<dbReference type="EMBL" id="JXJN01005592">
    <property type="status" value="NOT_ANNOTATED_CDS"/>
    <property type="molecule type" value="Genomic_DNA"/>
</dbReference>
<feature type="compositionally biased region" description="Polar residues" evidence="5">
    <location>
        <begin position="569"/>
        <end position="580"/>
    </location>
</feature>
<reference evidence="7" key="2">
    <citation type="submission" date="2020-05" db="UniProtKB">
        <authorList>
            <consortium name="EnsemblMetazoa"/>
        </authorList>
    </citation>
    <scope>IDENTIFICATION</scope>
    <source>
        <strain evidence="7">IAEA</strain>
    </source>
</reference>
<protein>
    <recommendedName>
        <fullName evidence="9">Trichohyalin-plectin-homology domain-containing protein</fullName>
    </recommendedName>
</protein>
<dbReference type="GO" id="GO:0005929">
    <property type="term" value="C:cilium"/>
    <property type="evidence" value="ECO:0007669"/>
    <property type="project" value="UniProtKB-SubCell"/>
</dbReference>
<dbReference type="VEuPathDB" id="VectorBase:GPPI012721"/>
<evidence type="ECO:0000256" key="3">
    <source>
        <dbReference type="ARBA" id="ARBA00023273"/>
    </source>
</evidence>
<evidence type="ECO:0000256" key="5">
    <source>
        <dbReference type="SAM" id="MobiDB-lite"/>
    </source>
</evidence>
<keyword evidence="4" id="KW-0175">Coiled coil</keyword>
<sequence>MDEENQLKYHHEFIVSSDRKSLFTQIKNLVARAQDIANRELSERRIALQKLIEYEDKIYEEEFARKVKSRIDEDIKERKDALLKIKEESAKHELEFLKSKRIQQYMNSCYEIREALRRQEMQNVKICQLEQIVEKERAIKRERDLEKYWRNVQKARLDREDHLLREESCLKKALAKDITDTLNIQMEEREEKREEVRQEKLEEKRKLDTLLEEIRLEEFDKRLQGTPLKTLEYRKDLLDMIAENKARKEKEDREAVEYHCKMIEEIQRLEAEDILAAHERKQAFYKATIEYIAYVKRMKQLEEQQERMYNDRIDDLSSVDTCTKSNIKRERERKARLAEACYAELRKQICEQYERRLRDEAEHRECKMMENRFAHEEITREQILEQRRKNRIALDQQIAQLKRIREDEEAKFSKDVKRASNDPEFCAELAEQYIKAGTDYLDPHPNWRILACPTKTYIPKPPANDLTELTGHGDTCIVPCGCEARAKMNCLPKQLDGRVSVVANIRLRSSYLNYSKEIKAKTNLYSSHNSSQVNNALTSKVISLSEGKSKNTEALKMVDKPPPPPPKNSSPMQNADPSSWTRTNDHGHLFFTMTIAPPTELSKYSTITFPFDFIKNTHRTSLGHVRKYISFSLYIFLIFYLFFFFA</sequence>
<organism evidence="7 8">
    <name type="scientific">Glossina palpalis gambiensis</name>
    <dbReference type="NCBI Taxonomy" id="67801"/>
    <lineage>
        <taxon>Eukaryota</taxon>
        <taxon>Metazoa</taxon>
        <taxon>Ecdysozoa</taxon>
        <taxon>Arthropoda</taxon>
        <taxon>Hexapoda</taxon>
        <taxon>Insecta</taxon>
        <taxon>Pterygota</taxon>
        <taxon>Neoptera</taxon>
        <taxon>Endopterygota</taxon>
        <taxon>Diptera</taxon>
        <taxon>Brachycera</taxon>
        <taxon>Muscomorpha</taxon>
        <taxon>Hippoboscoidea</taxon>
        <taxon>Glossinidae</taxon>
        <taxon>Glossina</taxon>
    </lineage>
</organism>
<dbReference type="EnsemblMetazoa" id="GPPI012721-RA">
    <property type="protein sequence ID" value="GPPI012721-PA"/>
    <property type="gene ID" value="GPPI012721"/>
</dbReference>
<evidence type="ECO:0000256" key="1">
    <source>
        <dbReference type="ARBA" id="ARBA00004138"/>
    </source>
</evidence>
<dbReference type="EMBL" id="JXJN01005593">
    <property type="status" value="NOT_ANNOTATED_CDS"/>
    <property type="molecule type" value="Genomic_DNA"/>
</dbReference>
<evidence type="ECO:0008006" key="9">
    <source>
        <dbReference type="Google" id="ProtNLM"/>
    </source>
</evidence>
<dbReference type="Proteomes" id="UP000092460">
    <property type="component" value="Unassembled WGS sequence"/>
</dbReference>
<keyword evidence="2" id="KW-0969">Cilium</keyword>
<evidence type="ECO:0000313" key="8">
    <source>
        <dbReference type="Proteomes" id="UP000092460"/>
    </source>
</evidence>
<comment type="subcellular location">
    <subcellularLocation>
        <location evidence="1">Cell projection</location>
        <location evidence="1">Cilium</location>
    </subcellularLocation>
</comment>
<dbReference type="InterPro" id="IPR043596">
    <property type="entry name" value="CFAP53/TCHP"/>
</dbReference>
<keyword evidence="6" id="KW-1133">Transmembrane helix</keyword>
<feature type="transmembrane region" description="Helical" evidence="6">
    <location>
        <begin position="628"/>
        <end position="645"/>
    </location>
</feature>